<accession>A0A417YN86</accession>
<sequence length="188" mass="21447">MKVLGISGSIVGSKTRIAVENILNRINEQYEDIEIELIDLKQYNLVFSDGRDYRDYTGDTKLVLEKIMEADGYIIGTPTFQASIPGTLKNLFDLLPMDAFREKVVGLVSTAGSAKHYLVAEQQLKPILNYMQAMVIPKYVFIEEKHYHKQAIIDDEIVFRLNRLADDVVFFLRTAVQMKASEESAYPF</sequence>
<protein>
    <submittedName>
        <fullName evidence="6">NAD(P)H-dependent oxidoreductase</fullName>
    </submittedName>
</protein>
<dbReference type="OrthoDB" id="1643408at2"/>
<dbReference type="RefSeq" id="WP_095310590.1">
    <property type="nucleotide sequence ID" value="NZ_JAUOPF010000001.1"/>
</dbReference>
<feature type="coiled-coil region" evidence="4">
    <location>
        <begin position="16"/>
        <end position="43"/>
    </location>
</feature>
<gene>
    <name evidence="6" type="ORF">D1B32_01045</name>
</gene>
<evidence type="ECO:0000313" key="7">
    <source>
        <dbReference type="Proteomes" id="UP000285456"/>
    </source>
</evidence>
<evidence type="ECO:0000313" key="6">
    <source>
        <dbReference type="EMBL" id="RHW35235.1"/>
    </source>
</evidence>
<dbReference type="EMBL" id="QWEH01000001">
    <property type="protein sequence ID" value="RHW35235.1"/>
    <property type="molecule type" value="Genomic_DNA"/>
</dbReference>
<dbReference type="Gene3D" id="3.40.50.360">
    <property type="match status" value="1"/>
</dbReference>
<keyword evidence="4" id="KW-0175">Coiled coil</keyword>
<keyword evidence="2" id="KW-0288">FMN</keyword>
<feature type="domain" description="NADPH-dependent FMN reductase-like" evidence="5">
    <location>
        <begin position="1"/>
        <end position="145"/>
    </location>
</feature>
<dbReference type="Pfam" id="PF03358">
    <property type="entry name" value="FMN_red"/>
    <property type="match status" value="1"/>
</dbReference>
<dbReference type="GO" id="GO:0016491">
    <property type="term" value="F:oxidoreductase activity"/>
    <property type="evidence" value="ECO:0007669"/>
    <property type="project" value="UniProtKB-KW"/>
</dbReference>
<dbReference type="AlphaFoldDB" id="A0A417YN86"/>
<dbReference type="InterPro" id="IPR029039">
    <property type="entry name" value="Flavoprotein-like_sf"/>
</dbReference>
<dbReference type="SUPFAM" id="SSF52218">
    <property type="entry name" value="Flavoproteins"/>
    <property type="match status" value="1"/>
</dbReference>
<proteinExistence type="predicted"/>
<reference evidence="6 7" key="1">
    <citation type="journal article" date="2007" name="Int. J. Syst. Evol. Microbiol.">
        <title>Oceanobacillus profundus sp. nov., isolated from a deep-sea sediment core.</title>
        <authorList>
            <person name="Kim Y.G."/>
            <person name="Choi D.H."/>
            <person name="Hyun S."/>
            <person name="Cho B.C."/>
        </authorList>
    </citation>
    <scope>NUCLEOTIDE SEQUENCE [LARGE SCALE GENOMIC DNA]</scope>
    <source>
        <strain evidence="6 7">DSM 18246</strain>
    </source>
</reference>
<dbReference type="InterPro" id="IPR005025">
    <property type="entry name" value="FMN_Rdtase-like_dom"/>
</dbReference>
<evidence type="ECO:0000256" key="1">
    <source>
        <dbReference type="ARBA" id="ARBA00022630"/>
    </source>
</evidence>
<evidence type="ECO:0000259" key="5">
    <source>
        <dbReference type="Pfam" id="PF03358"/>
    </source>
</evidence>
<dbReference type="Proteomes" id="UP000285456">
    <property type="component" value="Unassembled WGS sequence"/>
</dbReference>
<name>A0A417YN86_9BACI</name>
<dbReference type="InterPro" id="IPR051814">
    <property type="entry name" value="NAD(P)H-dep_FMN_reductase"/>
</dbReference>
<organism evidence="6 7">
    <name type="scientific">Oceanobacillus profundus</name>
    <dbReference type="NCBI Taxonomy" id="372463"/>
    <lineage>
        <taxon>Bacteria</taxon>
        <taxon>Bacillati</taxon>
        <taxon>Bacillota</taxon>
        <taxon>Bacilli</taxon>
        <taxon>Bacillales</taxon>
        <taxon>Bacillaceae</taxon>
        <taxon>Oceanobacillus</taxon>
    </lineage>
</organism>
<evidence type="ECO:0000256" key="4">
    <source>
        <dbReference type="SAM" id="Coils"/>
    </source>
</evidence>
<dbReference type="PANTHER" id="PTHR43408">
    <property type="entry name" value="FMN REDUCTASE (NADPH)"/>
    <property type="match status" value="1"/>
</dbReference>
<evidence type="ECO:0000256" key="3">
    <source>
        <dbReference type="ARBA" id="ARBA00023002"/>
    </source>
</evidence>
<keyword evidence="3" id="KW-0560">Oxidoreductase</keyword>
<keyword evidence="7" id="KW-1185">Reference proteome</keyword>
<comment type="caution">
    <text evidence="6">The sequence shown here is derived from an EMBL/GenBank/DDBJ whole genome shotgun (WGS) entry which is preliminary data.</text>
</comment>
<keyword evidence="1" id="KW-0285">Flavoprotein</keyword>
<dbReference type="PANTHER" id="PTHR43408:SF2">
    <property type="entry name" value="FMN REDUCTASE (NADPH)"/>
    <property type="match status" value="1"/>
</dbReference>
<evidence type="ECO:0000256" key="2">
    <source>
        <dbReference type="ARBA" id="ARBA00022643"/>
    </source>
</evidence>